<evidence type="ECO:0000313" key="2">
    <source>
        <dbReference type="EMBL" id="MCX2973641.1"/>
    </source>
</evidence>
<keyword evidence="1" id="KW-0732">Signal</keyword>
<organism evidence="2 3">
    <name type="scientific">Candidatus Seongchinamella marina</name>
    <dbReference type="NCBI Taxonomy" id="2518990"/>
    <lineage>
        <taxon>Bacteria</taxon>
        <taxon>Pseudomonadati</taxon>
        <taxon>Pseudomonadota</taxon>
        <taxon>Gammaproteobacteria</taxon>
        <taxon>Cellvibrionales</taxon>
        <taxon>Halieaceae</taxon>
        <taxon>Seongchinamella</taxon>
    </lineage>
</organism>
<dbReference type="Proteomes" id="UP001143307">
    <property type="component" value="Unassembled WGS sequence"/>
</dbReference>
<proteinExistence type="predicted"/>
<gene>
    <name evidence="2" type="ORF">EYC87_08645</name>
</gene>
<protein>
    <submittedName>
        <fullName evidence="2">Uncharacterized protein</fullName>
    </submittedName>
</protein>
<feature type="signal peptide" evidence="1">
    <location>
        <begin position="1"/>
        <end position="20"/>
    </location>
</feature>
<evidence type="ECO:0000313" key="3">
    <source>
        <dbReference type="Proteomes" id="UP001143307"/>
    </source>
</evidence>
<sequence>MKIIKLTALALALGSTSALAADCTAPEAPAALDGASATMEQMLAGQKAVKAFQSENIDYMKCLEPAMATAEAAMQVGEDGAGEAYKASQETYNAAVSAEEAVADQFNTAIRAYKAANPG</sequence>
<accession>A0ABT3SUI6</accession>
<reference evidence="2" key="1">
    <citation type="submission" date="2019-02" db="EMBL/GenBank/DDBJ databases">
        <authorList>
            <person name="Li S.-H."/>
        </authorList>
    </citation>
    <scope>NUCLEOTIDE SEQUENCE</scope>
    <source>
        <strain evidence="2">IMCC8485</strain>
    </source>
</reference>
<evidence type="ECO:0000256" key="1">
    <source>
        <dbReference type="SAM" id="SignalP"/>
    </source>
</evidence>
<feature type="chain" id="PRO_5047411938" evidence="1">
    <location>
        <begin position="21"/>
        <end position="119"/>
    </location>
</feature>
<name>A0ABT3SUI6_9GAMM</name>
<comment type="caution">
    <text evidence="2">The sequence shown here is derived from an EMBL/GenBank/DDBJ whole genome shotgun (WGS) entry which is preliminary data.</text>
</comment>
<dbReference type="EMBL" id="SHNP01000003">
    <property type="protein sequence ID" value="MCX2973641.1"/>
    <property type="molecule type" value="Genomic_DNA"/>
</dbReference>
<dbReference type="RefSeq" id="WP_279252529.1">
    <property type="nucleotide sequence ID" value="NZ_SHNP01000003.1"/>
</dbReference>
<keyword evidence="3" id="KW-1185">Reference proteome</keyword>